<organism evidence="2 3">
    <name type="scientific">Asanoa hainanensis</name>
    <dbReference type="NCBI Taxonomy" id="560556"/>
    <lineage>
        <taxon>Bacteria</taxon>
        <taxon>Bacillati</taxon>
        <taxon>Actinomycetota</taxon>
        <taxon>Actinomycetes</taxon>
        <taxon>Micromonosporales</taxon>
        <taxon>Micromonosporaceae</taxon>
        <taxon>Asanoa</taxon>
    </lineage>
</organism>
<feature type="compositionally biased region" description="Gly residues" evidence="1">
    <location>
        <begin position="254"/>
        <end position="263"/>
    </location>
</feature>
<reference evidence="2 3" key="1">
    <citation type="submission" date="2017-06" db="EMBL/GenBank/DDBJ databases">
        <authorList>
            <person name="Kim H.J."/>
            <person name="Triplett B.A."/>
        </authorList>
    </citation>
    <scope>NUCLEOTIDE SEQUENCE [LARGE SCALE GENOMIC DNA]</scope>
    <source>
        <strain evidence="2 3">CGMCC 4.5593</strain>
    </source>
</reference>
<proteinExistence type="predicted"/>
<name>A0A239PFD7_9ACTN</name>
<dbReference type="Proteomes" id="UP000198362">
    <property type="component" value="Unassembled WGS sequence"/>
</dbReference>
<feature type="compositionally biased region" description="Polar residues" evidence="1">
    <location>
        <begin position="172"/>
        <end position="184"/>
    </location>
</feature>
<evidence type="ECO:0000256" key="1">
    <source>
        <dbReference type="SAM" id="MobiDB-lite"/>
    </source>
</evidence>
<feature type="region of interest" description="Disordered" evidence="1">
    <location>
        <begin position="172"/>
        <end position="193"/>
    </location>
</feature>
<feature type="region of interest" description="Disordered" evidence="1">
    <location>
        <begin position="28"/>
        <end position="72"/>
    </location>
</feature>
<evidence type="ECO:0000313" key="2">
    <source>
        <dbReference type="EMBL" id="SNT65742.1"/>
    </source>
</evidence>
<dbReference type="EMBL" id="FZPH01000026">
    <property type="protein sequence ID" value="SNT65742.1"/>
    <property type="molecule type" value="Genomic_DNA"/>
</dbReference>
<dbReference type="AlphaFoldDB" id="A0A239PFD7"/>
<accession>A0A239PFD7</accession>
<evidence type="ECO:0000313" key="3">
    <source>
        <dbReference type="Proteomes" id="UP000198362"/>
    </source>
</evidence>
<gene>
    <name evidence="2" type="ORF">SAMN05421812_12611</name>
</gene>
<feature type="region of interest" description="Disordered" evidence="1">
    <location>
        <begin position="241"/>
        <end position="263"/>
    </location>
</feature>
<keyword evidence="3" id="KW-1185">Reference proteome</keyword>
<sequence>MWSSGAGAGAACASVAGVEVVPLRRARGTTAAGVPDRSGALRTRGRGPRAASEVDVGSCVSEPPGAGRSSGSCGSICTAVGRRRAAGVDCVVAFERDRLRPVPPGPGSAAGATETASGSWVAFETPERPGFERAPTGRAAPDRAGVDFVAADCASADLATSDLAAIGSAATDTPATGSAATDTPANGPAAMGSAAKGSAALDCATPDPAALDPADGDAAVPDLTAAGRLGAGWPAVERAVSDVAATDRRRPGADGPGAAGTGS</sequence>
<protein>
    <submittedName>
        <fullName evidence="2">Uncharacterized protein</fullName>
    </submittedName>
</protein>